<feature type="domain" description="NERD" evidence="1">
    <location>
        <begin position="31"/>
        <end position="116"/>
    </location>
</feature>
<proteinExistence type="predicted"/>
<dbReference type="Proteomes" id="UP000030302">
    <property type="component" value="Chromosome"/>
</dbReference>
<organism evidence="2 3">
    <name type="scientific">Collimonas arenae</name>
    <dbReference type="NCBI Taxonomy" id="279058"/>
    <lineage>
        <taxon>Bacteria</taxon>
        <taxon>Pseudomonadati</taxon>
        <taxon>Pseudomonadota</taxon>
        <taxon>Betaproteobacteria</taxon>
        <taxon>Burkholderiales</taxon>
        <taxon>Oxalobacteraceae</taxon>
        <taxon>Collimonas</taxon>
    </lineage>
</organism>
<accession>A0A0A1FGP2</accession>
<protein>
    <recommendedName>
        <fullName evidence="1">NERD domain-containing protein</fullName>
    </recommendedName>
</protein>
<dbReference type="Gene3D" id="3.40.50.300">
    <property type="entry name" value="P-loop containing nucleotide triphosphate hydrolases"/>
    <property type="match status" value="1"/>
</dbReference>
<dbReference type="Pfam" id="PF08378">
    <property type="entry name" value="NERD"/>
    <property type="match status" value="1"/>
</dbReference>
<evidence type="ECO:0000259" key="1">
    <source>
        <dbReference type="Pfam" id="PF08378"/>
    </source>
</evidence>
<dbReference type="EMBL" id="CP009962">
    <property type="protein sequence ID" value="AIY42072.1"/>
    <property type="molecule type" value="Genomic_DNA"/>
</dbReference>
<dbReference type="SUPFAM" id="SSF52540">
    <property type="entry name" value="P-loop containing nucleoside triphosphate hydrolases"/>
    <property type="match status" value="1"/>
</dbReference>
<evidence type="ECO:0000313" key="3">
    <source>
        <dbReference type="Proteomes" id="UP000030302"/>
    </source>
</evidence>
<dbReference type="OrthoDB" id="1373492at2"/>
<gene>
    <name evidence="2" type="ORF">LT85_2914</name>
</gene>
<dbReference type="InterPro" id="IPR027417">
    <property type="entry name" value="P-loop_NTPase"/>
</dbReference>
<dbReference type="InterPro" id="IPR011528">
    <property type="entry name" value="NERD"/>
</dbReference>
<dbReference type="HOGENOM" id="CLU_286487_0_0_4"/>
<evidence type="ECO:0000313" key="2">
    <source>
        <dbReference type="EMBL" id="AIY42072.1"/>
    </source>
</evidence>
<reference evidence="3" key="1">
    <citation type="journal article" date="2014" name="Soil Biol. Biochem.">
        <title>Structure and function of bacterial communities in ageing soils: Insights from the Mendocino ecological staircase.</title>
        <authorList>
            <person name="Uroz S."/>
            <person name="Tech J.J."/>
            <person name="Sawaya N.A."/>
            <person name="Frey-Klett P."/>
            <person name="Leveau J.H.J."/>
        </authorList>
    </citation>
    <scope>NUCLEOTIDE SEQUENCE [LARGE SCALE GENOMIC DNA]</scope>
    <source>
        <strain evidence="3">Cal35</strain>
    </source>
</reference>
<keyword evidence="3" id="KW-1185">Reference proteome</keyword>
<dbReference type="KEGG" id="care:LT85_2914"/>
<dbReference type="AlphaFoldDB" id="A0A0A1FGP2"/>
<sequence length="1106" mass="122173">MTTSLDATPLIHIFIGDTVQNRSEHDCLRTVCETLTKMRNWAYIFANFHAAGRQIDLTVFTERTTLVIEIKGYSLPIRGGVNGQWEQLGPYGARKIGNAYIQALNAKNALRDEMQRIGQIDGYPNGLVVVTPIVPEGSTTTPDDFKVAVTGPDQIAQLLMRPSGALLTKDSCEALARKLGLEAVASADAALNDEVLVAERLHDTYLKAFGDFYRPLTSEFVSDRYRCGILEIELSQVQSMVAGGDAGVLIHGPSGCGKTLLATSCAISCVAVGCVPIFVSAKNFDGEFQRLLDREAALLSARSASSIITASRLLGKRVILFLDGYNECRDDLKVNLTRSLRAFALRYGTGVVVSTQQDLVRADLLTTKSVIVKQPSEEFKVSLAKIEERGDRAGNFRILLQVANSGLESRLVGQVGGFLPTGASRFALFDAYARQKLGTAAADGIRFLSIFAETLVDRACFSLSVREFYRLCDSTNLDHAARQQLLRSQLLQVRGDRVSFIHELFFSAFSAEAVIRSAHGDLTRIRAALGSPRFFSSKTFILGAIEDDRVMYGVLESLTDHDLLAACARGECGAIAQSIVKRKIERLLEVMFAEAQGLGFQIVGKGWNSIAIDINSLRHELKEFCFYLTAIGQGLMNGQYLDVVMAACRHMDETIAIFSDAHVADAKANKIPLRHAVFSAAYVMHREAAISQLINFIHSGRLSFRGQEGQGFGTTLHEEWSHAETPGQFYFLIGLTKFSACSKETVQYVARMLQNIRAYPYHLQLDLIDSARYFRDAEEPYRTDIVEALEASLDKLGIMMNTMIFEALSALGALEEEEQSHIPVIRNEIEDALSTDSVESDLAAWGLFSRQFDHPFDTSYWDEIQGLDDSRKKLLLTKACRGAEAPYLSFLGILIRQLSEFNDPNVGPAIARWAALPDKQSFMPQDAVEVFISAHEALGYLGADLSQFRGEPITAAEHAMLACGELYYWASRTDVDAPQTSIYTAAARSVLLDHSRCASAGALQLATSRMLSTDGARVSLMTHYPDICVAICREVLKWRHEQVSYFEHGFHDNTDSIAYFAIQVLGEAGVVDDLQALRDLCDHERHGISALEAIKKIEERTDVRYN</sequence>
<name>A0A0A1FGP2_9BURK</name>
<dbReference type="RefSeq" id="WP_052135194.1">
    <property type="nucleotide sequence ID" value="NZ_CP009962.1"/>
</dbReference>